<dbReference type="KEGG" id="ska:CP970_01245"/>
<gene>
    <name evidence="2" type="ORF">CP970_01245</name>
</gene>
<feature type="transmembrane region" description="Helical" evidence="1">
    <location>
        <begin position="207"/>
        <end position="225"/>
    </location>
</feature>
<feature type="transmembrane region" description="Helical" evidence="1">
    <location>
        <begin position="55"/>
        <end position="85"/>
    </location>
</feature>
<name>A0A5J6G6Z9_STRKN</name>
<dbReference type="OrthoDB" id="4272751at2"/>
<dbReference type="AlphaFoldDB" id="A0A5J6G6Z9"/>
<feature type="transmembrane region" description="Helical" evidence="1">
    <location>
        <begin position="106"/>
        <end position="124"/>
    </location>
</feature>
<feature type="transmembrane region" description="Helical" evidence="1">
    <location>
        <begin position="21"/>
        <end position="43"/>
    </location>
</feature>
<dbReference type="EMBL" id="CP023699">
    <property type="protein sequence ID" value="QEU89755.1"/>
    <property type="molecule type" value="Genomic_DNA"/>
</dbReference>
<accession>A0A5J6G6Z9</accession>
<dbReference type="Pfam" id="PF06912">
    <property type="entry name" value="DUF1275"/>
    <property type="match status" value="1"/>
</dbReference>
<organism evidence="2 3">
    <name type="scientific">Streptomyces kanamyceticus</name>
    <dbReference type="NCBI Taxonomy" id="1967"/>
    <lineage>
        <taxon>Bacteria</taxon>
        <taxon>Bacillati</taxon>
        <taxon>Actinomycetota</taxon>
        <taxon>Actinomycetes</taxon>
        <taxon>Kitasatosporales</taxon>
        <taxon>Streptomycetaceae</taxon>
        <taxon>Streptomyces</taxon>
    </lineage>
</organism>
<proteinExistence type="predicted"/>
<keyword evidence="1" id="KW-0472">Membrane</keyword>
<evidence type="ECO:0000256" key="1">
    <source>
        <dbReference type="SAM" id="Phobius"/>
    </source>
</evidence>
<evidence type="ECO:0000313" key="3">
    <source>
        <dbReference type="Proteomes" id="UP000325529"/>
    </source>
</evidence>
<dbReference type="InterPro" id="IPR010699">
    <property type="entry name" value="DUF1275"/>
</dbReference>
<dbReference type="PANTHER" id="PTHR37314">
    <property type="entry name" value="SLR0142 PROTEIN"/>
    <property type="match status" value="1"/>
</dbReference>
<feature type="transmembrane region" description="Helical" evidence="1">
    <location>
        <begin position="130"/>
        <end position="152"/>
    </location>
</feature>
<keyword evidence="1" id="KW-0812">Transmembrane</keyword>
<dbReference type="Proteomes" id="UP000325529">
    <property type="component" value="Chromosome"/>
</dbReference>
<dbReference type="PANTHER" id="PTHR37314:SF4">
    <property type="entry name" value="UPF0700 TRANSMEMBRANE PROTEIN YOAK"/>
    <property type="match status" value="1"/>
</dbReference>
<keyword evidence="1" id="KW-1133">Transmembrane helix</keyword>
<sequence>MTTHRGSRSVPTARIGNRHPLSLVLITLTAVSGLVDAICYLGLGHVFTANMTGNVVVIGFALAGAPGFSVIGSLVSLAAFLAGAVAAGRLALVFRDRHRVPWVRTAVWGEAVLLGIATAVAFATDGTPPYPVIALVALAMGLRNGTVGKLAVPDMTTTVLTRTLAALAADSRLAGGTDDRSVRRVIAVVAMVAGAVPGAWLVLHHGIAWPLLLTTAIVTAAAIGYREGE</sequence>
<reference evidence="2 3" key="1">
    <citation type="submission" date="2017-09" db="EMBL/GenBank/DDBJ databases">
        <authorList>
            <person name="Lee N."/>
            <person name="Cho B.-K."/>
        </authorList>
    </citation>
    <scope>NUCLEOTIDE SEQUENCE [LARGE SCALE GENOMIC DNA]</scope>
    <source>
        <strain evidence="2 3">ATCC 12853</strain>
    </source>
</reference>
<evidence type="ECO:0000313" key="2">
    <source>
        <dbReference type="EMBL" id="QEU89755.1"/>
    </source>
</evidence>
<protein>
    <submittedName>
        <fullName evidence="2">DUF1275 domain-containing protein</fullName>
    </submittedName>
</protein>
<keyword evidence="3" id="KW-1185">Reference proteome</keyword>
<feature type="transmembrane region" description="Helical" evidence="1">
    <location>
        <begin position="182"/>
        <end position="201"/>
    </location>
</feature>
<dbReference type="RefSeq" id="WP_055550766.1">
    <property type="nucleotide sequence ID" value="NZ_CP023699.1"/>
</dbReference>